<gene>
    <name evidence="2" type="ORF">LrDSM24759_09100</name>
</gene>
<keyword evidence="1" id="KW-1133">Transmembrane helix</keyword>
<comment type="caution">
    <text evidence="2">The sequence shown here is derived from an EMBL/GenBank/DDBJ whole genome shotgun (WGS) entry which is preliminary data.</text>
</comment>
<evidence type="ECO:0000256" key="1">
    <source>
        <dbReference type="SAM" id="Phobius"/>
    </source>
</evidence>
<feature type="transmembrane region" description="Helical" evidence="1">
    <location>
        <begin position="68"/>
        <end position="86"/>
    </location>
</feature>
<feature type="transmembrane region" description="Helical" evidence="1">
    <location>
        <begin position="264"/>
        <end position="285"/>
    </location>
</feature>
<protein>
    <submittedName>
        <fullName evidence="2">Uncharacterized protein</fullName>
    </submittedName>
</protein>
<dbReference type="Proteomes" id="UP000257317">
    <property type="component" value="Unassembled WGS sequence"/>
</dbReference>
<feature type="transmembrane region" description="Helical" evidence="1">
    <location>
        <begin position="92"/>
        <end position="112"/>
    </location>
</feature>
<accession>A0A2Z6T779</accession>
<keyword evidence="1" id="KW-0472">Membrane</keyword>
<sequence>MLGNSILQCILCNAYIDNLNNIILELKEVYVITRYTWLKYIGIVGIYSLISFYFPSILGICIKVLIQFLKFNDVLLFLGYLILYLLSYYFELWMLICIILYFILMIAVLIFYMRISFSDDNFNEEYKNKNIGSFYNFFNLKFGISQLNKLKDIAKNNYTLRTFLSPTKIEEASEINGKLIIRNLKFLKKKNIFVFLKLKNTILEKKENHFLNIGAILISMTALIISSLNNSIIFGSIFQPLIDSFNNIENGQKYTSIGDGLLSIVRIIPFGIIAALLIIIVSSLIKEWEKYENRSFYTQIFLFIEEAEK</sequence>
<keyword evidence="3" id="KW-1185">Reference proteome</keyword>
<feature type="transmembrane region" description="Helical" evidence="1">
    <location>
        <begin position="209"/>
        <end position="228"/>
    </location>
</feature>
<dbReference type="AlphaFoldDB" id="A0A2Z6T779"/>
<reference evidence="3" key="1">
    <citation type="submission" date="2018-03" db="EMBL/GenBank/DDBJ databases">
        <title>New taxa in the Lactobacillus gasseri group.</title>
        <authorList>
            <person name="Tanizawa Y."/>
            <person name="Tohno M."/>
            <person name="Endo A."/>
            <person name="Arita M."/>
        </authorList>
    </citation>
    <scope>NUCLEOTIDE SEQUENCE [LARGE SCALE GENOMIC DNA]</scope>
    <source>
        <strain evidence="3">DSM 24759</strain>
    </source>
</reference>
<name>A0A2Z6T779_9LACO</name>
<evidence type="ECO:0000313" key="3">
    <source>
        <dbReference type="Proteomes" id="UP000257317"/>
    </source>
</evidence>
<dbReference type="EMBL" id="BFBY01000006">
    <property type="protein sequence ID" value="GBG04996.1"/>
    <property type="molecule type" value="Genomic_DNA"/>
</dbReference>
<feature type="transmembrane region" description="Helical" evidence="1">
    <location>
        <begin position="40"/>
        <end position="61"/>
    </location>
</feature>
<evidence type="ECO:0000313" key="2">
    <source>
        <dbReference type="EMBL" id="GBG04996.1"/>
    </source>
</evidence>
<organism evidence="2 3">
    <name type="scientific">Lactobacillus rodentium</name>
    <dbReference type="NCBI Taxonomy" id="947835"/>
    <lineage>
        <taxon>Bacteria</taxon>
        <taxon>Bacillati</taxon>
        <taxon>Bacillota</taxon>
        <taxon>Bacilli</taxon>
        <taxon>Lactobacillales</taxon>
        <taxon>Lactobacillaceae</taxon>
        <taxon>Lactobacillus</taxon>
    </lineage>
</organism>
<keyword evidence="1" id="KW-0812">Transmembrane</keyword>
<dbReference type="RefSeq" id="WP_117118330.1">
    <property type="nucleotide sequence ID" value="NZ_BFBY01000006.1"/>
</dbReference>
<proteinExistence type="predicted"/>